<feature type="transmembrane region" description="Helical" evidence="1">
    <location>
        <begin position="12"/>
        <end position="32"/>
    </location>
</feature>
<dbReference type="GO" id="GO:0009190">
    <property type="term" value="P:cyclic nucleotide biosynthetic process"/>
    <property type="evidence" value="ECO:0007669"/>
    <property type="project" value="InterPro"/>
</dbReference>
<keyword evidence="1" id="KW-0472">Membrane</keyword>
<accession>A0A9X1HY81</accession>
<dbReference type="PROSITE" id="PS50125">
    <property type="entry name" value="GUANYLATE_CYCLASE_2"/>
    <property type="match status" value="1"/>
</dbReference>
<proteinExistence type="predicted"/>
<evidence type="ECO:0000259" key="2">
    <source>
        <dbReference type="PROSITE" id="PS50125"/>
    </source>
</evidence>
<dbReference type="AlphaFoldDB" id="A0A9X1HY81"/>
<comment type="caution">
    <text evidence="3">The sequence shown here is derived from an EMBL/GenBank/DDBJ whole genome shotgun (WGS) entry which is preliminary data.</text>
</comment>
<reference evidence="3" key="1">
    <citation type="submission" date="2021-09" db="EMBL/GenBank/DDBJ databases">
        <title>Fulvivirga sp. isolated from coastal sediment.</title>
        <authorList>
            <person name="Yu H."/>
        </authorList>
    </citation>
    <scope>NUCLEOTIDE SEQUENCE</scope>
    <source>
        <strain evidence="3">1062</strain>
    </source>
</reference>
<dbReference type="Proteomes" id="UP001139409">
    <property type="component" value="Unassembled WGS sequence"/>
</dbReference>
<evidence type="ECO:0000313" key="4">
    <source>
        <dbReference type="Proteomes" id="UP001139409"/>
    </source>
</evidence>
<feature type="transmembrane region" description="Helical" evidence="1">
    <location>
        <begin position="89"/>
        <end position="109"/>
    </location>
</feature>
<keyword evidence="4" id="KW-1185">Reference proteome</keyword>
<feature type="domain" description="Guanylate cyclase" evidence="2">
    <location>
        <begin position="170"/>
        <end position="298"/>
    </location>
</feature>
<dbReference type="RefSeq" id="WP_225699771.1">
    <property type="nucleotide sequence ID" value="NZ_JAIXNE010000007.1"/>
</dbReference>
<sequence length="358" mass="40969">MRLRKQQKRKIVRDYAVGWTLAFYFLCIVRGVGTIEEGSVQFNFWLSILFSSIIGPIFGSISALAEILTEERLYKRVSLARLLIVRLTYAFLFLTALIILSYGLCIWLLDIKITLVEFALEPGSFAIYFFILFVDLSMTAMRQVNLLLGEGKIADLLLGRFYTPREEERIFMFLDLQSSTQIAEKLGHVKYSRFIQDCFSDLAVVAENEAEIYQYVGDEAVLTWKLTTGITRNNCLDAYYRYKSELTSRHSHYEKEYGVVPFFKAGVNAGLVTVTEVGRFKKEIAYHGDAINTAARIQGQCNPLGKELLISKYLKDLLKAERYCFEEQGSIELKGKGQEVGIFAVHKSERVDKKKYAD</sequence>
<dbReference type="CDD" id="cd07302">
    <property type="entry name" value="CHD"/>
    <property type="match status" value="1"/>
</dbReference>
<gene>
    <name evidence="3" type="ORF">LDX50_28820</name>
</gene>
<dbReference type="InterPro" id="IPR029787">
    <property type="entry name" value="Nucleotide_cyclase"/>
</dbReference>
<name>A0A9X1HY81_9BACT</name>
<feature type="transmembrane region" description="Helical" evidence="1">
    <location>
        <begin position="115"/>
        <end position="134"/>
    </location>
</feature>
<protein>
    <recommendedName>
        <fullName evidence="2">Guanylate cyclase domain-containing protein</fullName>
    </recommendedName>
</protein>
<keyword evidence="1" id="KW-1133">Transmembrane helix</keyword>
<dbReference type="EMBL" id="JAIXNE010000007">
    <property type="protein sequence ID" value="MCA6078912.1"/>
    <property type="molecule type" value="Genomic_DNA"/>
</dbReference>
<dbReference type="SUPFAM" id="SSF55073">
    <property type="entry name" value="Nucleotide cyclase"/>
    <property type="match status" value="1"/>
</dbReference>
<evidence type="ECO:0000313" key="3">
    <source>
        <dbReference type="EMBL" id="MCA6078912.1"/>
    </source>
</evidence>
<feature type="transmembrane region" description="Helical" evidence="1">
    <location>
        <begin position="44"/>
        <end position="68"/>
    </location>
</feature>
<dbReference type="Gene3D" id="3.30.70.1230">
    <property type="entry name" value="Nucleotide cyclase"/>
    <property type="match status" value="1"/>
</dbReference>
<keyword evidence="1" id="KW-0812">Transmembrane</keyword>
<dbReference type="GO" id="GO:0004016">
    <property type="term" value="F:adenylate cyclase activity"/>
    <property type="evidence" value="ECO:0007669"/>
    <property type="project" value="UniProtKB-ARBA"/>
</dbReference>
<dbReference type="Pfam" id="PF00211">
    <property type="entry name" value="Guanylate_cyc"/>
    <property type="match status" value="1"/>
</dbReference>
<evidence type="ECO:0000256" key="1">
    <source>
        <dbReference type="SAM" id="Phobius"/>
    </source>
</evidence>
<organism evidence="3 4">
    <name type="scientific">Fulvivirga sedimenti</name>
    <dbReference type="NCBI Taxonomy" id="2879465"/>
    <lineage>
        <taxon>Bacteria</taxon>
        <taxon>Pseudomonadati</taxon>
        <taxon>Bacteroidota</taxon>
        <taxon>Cytophagia</taxon>
        <taxon>Cytophagales</taxon>
        <taxon>Fulvivirgaceae</taxon>
        <taxon>Fulvivirga</taxon>
    </lineage>
</organism>
<dbReference type="GO" id="GO:0035556">
    <property type="term" value="P:intracellular signal transduction"/>
    <property type="evidence" value="ECO:0007669"/>
    <property type="project" value="InterPro"/>
</dbReference>
<dbReference type="InterPro" id="IPR001054">
    <property type="entry name" value="A/G_cyclase"/>
</dbReference>